<comment type="subcellular location">
    <subcellularLocation>
        <location evidence="1">Cell membrane</location>
        <topology evidence="1">Peripheral membrane protein</topology>
    </subcellularLocation>
</comment>
<dbReference type="Gene3D" id="2.60.15.10">
    <property type="entry name" value="F0F1 ATP synthase delta/epsilon subunit, N-terminal"/>
    <property type="match status" value="1"/>
</dbReference>
<dbReference type="InterPro" id="IPR036771">
    <property type="entry name" value="ATPsynth_dsu/esu_N"/>
</dbReference>
<dbReference type="Pfam" id="PF02823">
    <property type="entry name" value="ATP-synt_DE_N"/>
    <property type="match status" value="1"/>
</dbReference>
<dbReference type="CDD" id="cd12152">
    <property type="entry name" value="F1-ATPase_delta"/>
    <property type="match status" value="1"/>
</dbReference>
<dbReference type="NCBIfam" id="TIGR01216">
    <property type="entry name" value="ATP_synt_epsi"/>
    <property type="match status" value="1"/>
</dbReference>
<dbReference type="NCBIfam" id="NF009977">
    <property type="entry name" value="PRK13442.1"/>
    <property type="match status" value="1"/>
</dbReference>
<evidence type="ECO:0000259" key="8">
    <source>
        <dbReference type="Pfam" id="PF02823"/>
    </source>
</evidence>
<dbReference type="SUPFAM" id="SSF51344">
    <property type="entry name" value="Epsilon subunit of F1F0-ATP synthase N-terminal domain"/>
    <property type="match status" value="1"/>
</dbReference>
<gene>
    <name evidence="9" type="ORF">BJY26_003273</name>
</gene>
<protein>
    <submittedName>
        <fullName evidence="9">F-type H+-transporting ATPase subunit epsilon</fullName>
    </submittedName>
</protein>
<dbReference type="InterPro" id="IPR020546">
    <property type="entry name" value="ATP_synth_F1_dsu/esu_N"/>
</dbReference>
<evidence type="ECO:0000256" key="5">
    <source>
        <dbReference type="ARBA" id="ARBA00023136"/>
    </source>
</evidence>
<keyword evidence="6 7" id="KW-0139">CF(1)</keyword>
<keyword evidence="4 7" id="KW-0406">Ion transport</keyword>
<keyword evidence="7" id="KW-0066">ATP synthesis</keyword>
<comment type="caution">
    <text evidence="9">The sequence shown here is derived from an EMBL/GenBank/DDBJ whole genome shotgun (WGS) entry which is preliminary data.</text>
</comment>
<keyword evidence="10" id="KW-1185">Reference proteome</keyword>
<comment type="subunit">
    <text evidence="7">F-type ATPases have 2 components, CF(1) - the catalytic core - and CF(0) - the membrane proton channel. CF(1) has five subunits: alpha(3), beta(3), gamma(1), delta(1), epsilon(1). CF(0) has three main subunits: a, b and c.</text>
</comment>
<accession>A0A7Z0D4X6</accession>
<dbReference type="GO" id="GO:0005886">
    <property type="term" value="C:plasma membrane"/>
    <property type="evidence" value="ECO:0007669"/>
    <property type="project" value="UniProtKB-SubCell"/>
</dbReference>
<dbReference type="InterPro" id="IPR001469">
    <property type="entry name" value="ATP_synth_F1_dsu/esu"/>
</dbReference>
<dbReference type="RefSeq" id="WP_179429237.1">
    <property type="nucleotide sequence ID" value="NZ_JACBZP010000001.1"/>
</dbReference>
<keyword evidence="5" id="KW-0472">Membrane</keyword>
<evidence type="ECO:0000256" key="2">
    <source>
        <dbReference type="ARBA" id="ARBA00005712"/>
    </source>
</evidence>
<evidence type="ECO:0000256" key="1">
    <source>
        <dbReference type="ARBA" id="ARBA00004202"/>
    </source>
</evidence>
<comment type="similarity">
    <text evidence="2 7">Belongs to the ATPase epsilon chain family.</text>
</comment>
<evidence type="ECO:0000256" key="6">
    <source>
        <dbReference type="ARBA" id="ARBA00023196"/>
    </source>
</evidence>
<proteinExistence type="inferred from homology"/>
<organism evidence="9 10">
    <name type="scientific">Spelaeicoccus albus</name>
    <dbReference type="NCBI Taxonomy" id="1280376"/>
    <lineage>
        <taxon>Bacteria</taxon>
        <taxon>Bacillati</taxon>
        <taxon>Actinomycetota</taxon>
        <taxon>Actinomycetes</taxon>
        <taxon>Micrococcales</taxon>
        <taxon>Brevibacteriaceae</taxon>
        <taxon>Spelaeicoccus</taxon>
    </lineage>
</organism>
<dbReference type="EMBL" id="JACBZP010000001">
    <property type="protein sequence ID" value="NYI68967.1"/>
    <property type="molecule type" value="Genomic_DNA"/>
</dbReference>
<feature type="domain" description="ATP synthase F1 complex delta/epsilon subunit N-terminal" evidence="8">
    <location>
        <begin position="4"/>
        <end position="83"/>
    </location>
</feature>
<evidence type="ECO:0000256" key="3">
    <source>
        <dbReference type="ARBA" id="ARBA00022448"/>
    </source>
</evidence>
<dbReference type="GO" id="GO:0045259">
    <property type="term" value="C:proton-transporting ATP synthase complex"/>
    <property type="evidence" value="ECO:0007669"/>
    <property type="project" value="UniProtKB-KW"/>
</dbReference>
<evidence type="ECO:0000256" key="4">
    <source>
        <dbReference type="ARBA" id="ARBA00023065"/>
    </source>
</evidence>
<reference evidence="9 10" key="1">
    <citation type="submission" date="2020-07" db="EMBL/GenBank/DDBJ databases">
        <title>Sequencing the genomes of 1000 actinobacteria strains.</title>
        <authorList>
            <person name="Klenk H.-P."/>
        </authorList>
    </citation>
    <scope>NUCLEOTIDE SEQUENCE [LARGE SCALE GENOMIC DNA]</scope>
    <source>
        <strain evidence="9 10">DSM 26341</strain>
    </source>
</reference>
<dbReference type="GO" id="GO:0046933">
    <property type="term" value="F:proton-transporting ATP synthase activity, rotational mechanism"/>
    <property type="evidence" value="ECO:0007669"/>
    <property type="project" value="InterPro"/>
</dbReference>
<evidence type="ECO:0000256" key="7">
    <source>
        <dbReference type="RuleBase" id="RU003656"/>
    </source>
</evidence>
<name>A0A7Z0D4X6_9MICO</name>
<dbReference type="Proteomes" id="UP000539111">
    <property type="component" value="Unassembled WGS sequence"/>
</dbReference>
<keyword evidence="3 7" id="KW-0813">Transport</keyword>
<evidence type="ECO:0000313" key="9">
    <source>
        <dbReference type="EMBL" id="NYI68967.1"/>
    </source>
</evidence>
<evidence type="ECO:0000313" key="10">
    <source>
        <dbReference type="Proteomes" id="UP000539111"/>
    </source>
</evidence>
<sequence length="88" mass="9190">MSELEVDVVAADHEVWSGKAKLVVARTADGEIGVMPRHEPVLATLAHGDVRITTVTGELIVARADGGFLSVENDRVAVVADEASLAQG</sequence>
<dbReference type="AlphaFoldDB" id="A0A7Z0D4X6"/>